<feature type="compositionally biased region" description="Polar residues" evidence="1">
    <location>
        <begin position="290"/>
        <end position="305"/>
    </location>
</feature>
<organism evidence="2 3">
    <name type="scientific">Canavalia gladiata</name>
    <name type="common">Sword bean</name>
    <name type="synonym">Dolichos gladiatus</name>
    <dbReference type="NCBI Taxonomy" id="3824"/>
    <lineage>
        <taxon>Eukaryota</taxon>
        <taxon>Viridiplantae</taxon>
        <taxon>Streptophyta</taxon>
        <taxon>Embryophyta</taxon>
        <taxon>Tracheophyta</taxon>
        <taxon>Spermatophyta</taxon>
        <taxon>Magnoliopsida</taxon>
        <taxon>eudicotyledons</taxon>
        <taxon>Gunneridae</taxon>
        <taxon>Pentapetalae</taxon>
        <taxon>rosids</taxon>
        <taxon>fabids</taxon>
        <taxon>Fabales</taxon>
        <taxon>Fabaceae</taxon>
        <taxon>Papilionoideae</taxon>
        <taxon>50 kb inversion clade</taxon>
        <taxon>NPAAA clade</taxon>
        <taxon>indigoferoid/millettioid clade</taxon>
        <taxon>Phaseoleae</taxon>
        <taxon>Canavalia</taxon>
    </lineage>
</organism>
<protein>
    <submittedName>
        <fullName evidence="2">Uncharacterized protein</fullName>
    </submittedName>
</protein>
<evidence type="ECO:0000313" key="2">
    <source>
        <dbReference type="EMBL" id="KAK7315890.1"/>
    </source>
</evidence>
<comment type="caution">
    <text evidence="2">The sequence shown here is derived from an EMBL/GenBank/DDBJ whole genome shotgun (WGS) entry which is preliminary data.</text>
</comment>
<gene>
    <name evidence="2" type="ORF">VNO77_34472</name>
</gene>
<dbReference type="EMBL" id="JAYMYQ010000008">
    <property type="protein sequence ID" value="KAK7315890.1"/>
    <property type="molecule type" value="Genomic_DNA"/>
</dbReference>
<proteinExistence type="predicted"/>
<keyword evidence="3" id="KW-1185">Reference proteome</keyword>
<evidence type="ECO:0000256" key="1">
    <source>
        <dbReference type="SAM" id="MobiDB-lite"/>
    </source>
</evidence>
<dbReference type="Proteomes" id="UP001367508">
    <property type="component" value="Unassembled WGS sequence"/>
</dbReference>
<sequence length="305" mass="33980">MLQESEHIGVFTFSIPPRSSRPTFQISTVSVTYSFVLGVTHGPDSPITRLHLGARRSVFLIIDRDEPCNLTPCRYSRICALPVAILARGFQAWLPYCVCTPIMPQQEYLLERTYDPPRGLQEGYADCDKLAMPFHSDNYPSRIIAVMKACSLRDSNGAIGSLVSRFELSSTWLPDKPVGCSAFEMPCISCMIRELAEQLLLLNSVASINRRTHNCEEIANAENSRRLIPSSSKNCPAMCREDSFFKSQLRGFVIPCPPSQEQRASLQCLRTSIEKMKPPPPVRQKPGKGPNSSPLCTHILSQSTS</sequence>
<accession>A0AAN9PX94</accession>
<reference evidence="2 3" key="1">
    <citation type="submission" date="2024-01" db="EMBL/GenBank/DDBJ databases">
        <title>The genomes of 5 underutilized Papilionoideae crops provide insights into root nodulation and disease resistanc.</title>
        <authorList>
            <person name="Jiang F."/>
        </authorList>
    </citation>
    <scope>NUCLEOTIDE SEQUENCE [LARGE SCALE GENOMIC DNA]</scope>
    <source>
        <strain evidence="2">LVBAO_FW01</strain>
        <tissue evidence="2">Leaves</tissue>
    </source>
</reference>
<name>A0AAN9PX94_CANGL</name>
<evidence type="ECO:0000313" key="3">
    <source>
        <dbReference type="Proteomes" id="UP001367508"/>
    </source>
</evidence>
<feature type="region of interest" description="Disordered" evidence="1">
    <location>
        <begin position="273"/>
        <end position="305"/>
    </location>
</feature>
<dbReference type="AlphaFoldDB" id="A0AAN9PX94"/>